<keyword evidence="2" id="KW-0812">Transmembrane</keyword>
<keyword evidence="2" id="KW-0472">Membrane</keyword>
<proteinExistence type="predicted"/>
<gene>
    <name evidence="3" type="ORF">OM076_14165</name>
</gene>
<keyword evidence="2" id="KW-1133">Transmembrane helix</keyword>
<dbReference type="AlphaFoldDB" id="A0A9X3MUB9"/>
<evidence type="ECO:0000256" key="1">
    <source>
        <dbReference type="SAM" id="MobiDB-lite"/>
    </source>
</evidence>
<evidence type="ECO:0000313" key="4">
    <source>
        <dbReference type="Proteomes" id="UP001149140"/>
    </source>
</evidence>
<keyword evidence="4" id="KW-1185">Reference proteome</keyword>
<feature type="transmembrane region" description="Helical" evidence="2">
    <location>
        <begin position="75"/>
        <end position="99"/>
    </location>
</feature>
<protein>
    <submittedName>
        <fullName evidence="3">Uncharacterized protein</fullName>
    </submittedName>
</protein>
<organism evidence="3 4">
    <name type="scientific">Solirubrobacter ginsenosidimutans</name>
    <dbReference type="NCBI Taxonomy" id="490573"/>
    <lineage>
        <taxon>Bacteria</taxon>
        <taxon>Bacillati</taxon>
        <taxon>Actinomycetota</taxon>
        <taxon>Thermoleophilia</taxon>
        <taxon>Solirubrobacterales</taxon>
        <taxon>Solirubrobacteraceae</taxon>
        <taxon>Solirubrobacter</taxon>
    </lineage>
</organism>
<dbReference type="EMBL" id="JAPDOD010000012">
    <property type="protein sequence ID" value="MDA0161418.1"/>
    <property type="molecule type" value="Genomic_DNA"/>
</dbReference>
<evidence type="ECO:0000313" key="3">
    <source>
        <dbReference type="EMBL" id="MDA0161418.1"/>
    </source>
</evidence>
<reference evidence="3" key="1">
    <citation type="submission" date="2022-10" db="EMBL/GenBank/DDBJ databases">
        <title>The WGS of Solirubrobacter ginsenosidimutans DSM 21036.</title>
        <authorList>
            <person name="Jiang Z."/>
        </authorList>
    </citation>
    <scope>NUCLEOTIDE SEQUENCE</scope>
    <source>
        <strain evidence="3">DSM 21036</strain>
    </source>
</reference>
<name>A0A9X3MUB9_9ACTN</name>
<dbReference type="RefSeq" id="WP_270040628.1">
    <property type="nucleotide sequence ID" value="NZ_JAPDOD010000012.1"/>
</dbReference>
<comment type="caution">
    <text evidence="3">The sequence shown here is derived from an EMBL/GenBank/DDBJ whole genome shotgun (WGS) entry which is preliminary data.</text>
</comment>
<dbReference type="Proteomes" id="UP001149140">
    <property type="component" value="Unassembled WGS sequence"/>
</dbReference>
<accession>A0A9X3MUB9</accession>
<sequence length="301" mass="30232">MALYVPRLARETEPCANCGALLASDQRYCLSCGERRANTRVPFPAAPKQLAAAPAAPPAPPRPVARRGPGGLPDWALSALFGLAGAAALALGILAGVLIAGGGDDTPSVAAATPTPVATATPGATAAAPVATPTPAVTVAATFTPDWQPGSNGWTVQLKTLPKDGTTPEAVAAAKTEATGQGAAEVGALDSDSFPSLDGGNYVIYSGVKTTKKDAEDALSGIQANFPDAKVVEVSDHATAEATPTPVEKSQADLKQQEQTQTPEDAQKNTRKAPPTVKSEGTPPPADDKAPGAGTDSTEIG</sequence>
<feature type="region of interest" description="Disordered" evidence="1">
    <location>
        <begin position="48"/>
        <end position="67"/>
    </location>
</feature>
<feature type="region of interest" description="Disordered" evidence="1">
    <location>
        <begin position="238"/>
        <end position="301"/>
    </location>
</feature>
<feature type="compositionally biased region" description="Low complexity" evidence="1">
    <location>
        <begin position="291"/>
        <end position="301"/>
    </location>
</feature>
<evidence type="ECO:0000256" key="2">
    <source>
        <dbReference type="SAM" id="Phobius"/>
    </source>
</evidence>